<feature type="region of interest" description="Disordered" evidence="1">
    <location>
        <begin position="377"/>
        <end position="421"/>
    </location>
</feature>
<evidence type="ECO:0000256" key="1">
    <source>
        <dbReference type="SAM" id="MobiDB-lite"/>
    </source>
</evidence>
<accession>A0AAE1IQS6</accession>
<feature type="compositionally biased region" description="Polar residues" evidence="1">
    <location>
        <begin position="142"/>
        <end position="167"/>
    </location>
</feature>
<reference evidence="2" key="1">
    <citation type="submission" date="2023-10" db="EMBL/GenBank/DDBJ databases">
        <title>Chromosome-level genome of the transformable northern wattle, Acacia crassicarpa.</title>
        <authorList>
            <person name="Massaro I."/>
            <person name="Sinha N.R."/>
            <person name="Poethig S."/>
            <person name="Leichty A.R."/>
        </authorList>
    </citation>
    <scope>NUCLEOTIDE SEQUENCE</scope>
    <source>
        <strain evidence="2">Acra3RX</strain>
        <tissue evidence="2">Leaf</tissue>
    </source>
</reference>
<name>A0AAE1IQS6_9FABA</name>
<dbReference type="PANTHER" id="PTHR36376">
    <property type="entry name" value="OS09G0514700 PROTEIN"/>
    <property type="match status" value="1"/>
</dbReference>
<organism evidence="2 3">
    <name type="scientific">Acacia crassicarpa</name>
    <name type="common">northern wattle</name>
    <dbReference type="NCBI Taxonomy" id="499986"/>
    <lineage>
        <taxon>Eukaryota</taxon>
        <taxon>Viridiplantae</taxon>
        <taxon>Streptophyta</taxon>
        <taxon>Embryophyta</taxon>
        <taxon>Tracheophyta</taxon>
        <taxon>Spermatophyta</taxon>
        <taxon>Magnoliopsida</taxon>
        <taxon>eudicotyledons</taxon>
        <taxon>Gunneridae</taxon>
        <taxon>Pentapetalae</taxon>
        <taxon>rosids</taxon>
        <taxon>fabids</taxon>
        <taxon>Fabales</taxon>
        <taxon>Fabaceae</taxon>
        <taxon>Caesalpinioideae</taxon>
        <taxon>mimosoid clade</taxon>
        <taxon>Acacieae</taxon>
        <taxon>Acacia</taxon>
    </lineage>
</organism>
<dbReference type="AlphaFoldDB" id="A0AAE1IQS6"/>
<feature type="compositionally biased region" description="Basic and acidic residues" evidence="1">
    <location>
        <begin position="15"/>
        <end position="24"/>
    </location>
</feature>
<feature type="region of interest" description="Disordered" evidence="1">
    <location>
        <begin position="139"/>
        <end position="167"/>
    </location>
</feature>
<proteinExistence type="predicted"/>
<sequence length="439" mass="48339">MKQKALKKLPRRRRSADDHPDITKDSTVQNCHQNNYQAAEAGAPLVQKDLASLKTTTEIPPSSFEFYVWSDEGINLHVNLNSSPSDWTNKFKKEVCITDPQQNESGSFWQEISCLGESSTERKSSFLRNIKSNQIEVHRNQTKTQPSLKLTDDVTGSDQQDVGDSSLISDTLKPFSITGNNEDKLRHNETVVTAAVTANMADNIKEGQSTVSAELGYGAHNNSMSGAESCAKDASKDSSTAFIKSMCGSFGNSLADPDKLERRNSKSGKKICEDFTQLNGSCFVIPGVVRPGVSVSSSAELQISEVASCHKHASASLCENDGTLDLMNRKKMPYTEPAEPVTSSKCNLDTDGNNFLLTEEWELGKTVNGWESSECSQFDDPLKSGPVSDDQDSKLELQRKRKRKDSKVQGHSAEPFTRILRSMKAPRRSVRLICKCKGP</sequence>
<evidence type="ECO:0000313" key="3">
    <source>
        <dbReference type="Proteomes" id="UP001293593"/>
    </source>
</evidence>
<dbReference type="EMBL" id="JAWXYG010000013">
    <property type="protein sequence ID" value="KAK4254851.1"/>
    <property type="molecule type" value="Genomic_DNA"/>
</dbReference>
<feature type="compositionally biased region" description="Basic residues" evidence="1">
    <location>
        <begin position="1"/>
        <end position="14"/>
    </location>
</feature>
<comment type="caution">
    <text evidence="2">The sequence shown here is derived from an EMBL/GenBank/DDBJ whole genome shotgun (WGS) entry which is preliminary data.</text>
</comment>
<feature type="region of interest" description="Disordered" evidence="1">
    <location>
        <begin position="1"/>
        <end position="30"/>
    </location>
</feature>
<dbReference type="PANTHER" id="PTHR36376:SF1">
    <property type="entry name" value="OS09G0514700 PROTEIN"/>
    <property type="match status" value="1"/>
</dbReference>
<keyword evidence="3" id="KW-1185">Reference proteome</keyword>
<protein>
    <submittedName>
        <fullName evidence="2">Uncharacterized protein</fullName>
    </submittedName>
</protein>
<evidence type="ECO:0000313" key="2">
    <source>
        <dbReference type="EMBL" id="KAK4254851.1"/>
    </source>
</evidence>
<dbReference type="Proteomes" id="UP001293593">
    <property type="component" value="Unassembled WGS sequence"/>
</dbReference>
<gene>
    <name evidence="2" type="ORF">QN277_007934</name>
</gene>